<protein>
    <submittedName>
        <fullName evidence="2">Uncharacterized protein</fullName>
    </submittedName>
</protein>
<keyword evidence="1" id="KW-0812">Transmembrane</keyword>
<dbReference type="PATRIC" id="fig|742734.4.peg.4013"/>
<evidence type="ECO:0000313" key="3">
    <source>
        <dbReference type="Proteomes" id="UP000037392"/>
    </source>
</evidence>
<keyword evidence="1" id="KW-1133">Transmembrane helix</keyword>
<evidence type="ECO:0000313" key="2">
    <source>
        <dbReference type="EMBL" id="KMW17092.1"/>
    </source>
</evidence>
<proteinExistence type="predicted"/>
<organism evidence="2 3">
    <name type="scientific">[Clostridium] citroniae WAL-19142</name>
    <dbReference type="NCBI Taxonomy" id="742734"/>
    <lineage>
        <taxon>Bacteria</taxon>
        <taxon>Bacillati</taxon>
        <taxon>Bacillota</taxon>
        <taxon>Clostridia</taxon>
        <taxon>Lachnospirales</taxon>
        <taxon>Lachnospiraceae</taxon>
        <taxon>Enterocloster</taxon>
    </lineage>
</organism>
<keyword evidence="1" id="KW-0472">Membrane</keyword>
<gene>
    <name evidence="2" type="ORF">HMPREF9470_03745</name>
</gene>
<name>A0A0J9BVV9_9FIRM</name>
<dbReference type="Proteomes" id="UP000037392">
    <property type="component" value="Unassembled WGS sequence"/>
</dbReference>
<comment type="caution">
    <text evidence="2">The sequence shown here is derived from an EMBL/GenBank/DDBJ whole genome shotgun (WGS) entry which is preliminary data.</text>
</comment>
<accession>A0A0J9BVV9</accession>
<dbReference type="EMBL" id="ADLK01000028">
    <property type="protein sequence ID" value="KMW17092.1"/>
    <property type="molecule type" value="Genomic_DNA"/>
</dbReference>
<dbReference type="AlphaFoldDB" id="A0A0J9BVV9"/>
<reference evidence="2 3" key="1">
    <citation type="submission" date="2011-04" db="EMBL/GenBank/DDBJ databases">
        <title>The Genome Sequence of Clostridium citroniae WAL-19142.</title>
        <authorList>
            <consortium name="The Broad Institute Genome Sequencing Platform"/>
            <person name="Earl A."/>
            <person name="Ward D."/>
            <person name="Feldgarden M."/>
            <person name="Gevers D."/>
            <person name="Warren Y.A."/>
            <person name="Tyrrell K.L."/>
            <person name="Citron D.M."/>
            <person name="Goldstein E.J."/>
            <person name="Daigneault M."/>
            <person name="Allen-Vercoe E."/>
            <person name="Young S.K."/>
            <person name="Zeng Q."/>
            <person name="Gargeya S."/>
            <person name="Fitzgerald M."/>
            <person name="Haas B."/>
            <person name="Abouelleil A."/>
            <person name="Alvarado L."/>
            <person name="Arachchi H.M."/>
            <person name="Berlin A."/>
            <person name="Brown A."/>
            <person name="Chapman S.B."/>
            <person name="Chen Z."/>
            <person name="Dunbar C."/>
            <person name="Freedman E."/>
            <person name="Gearin G."/>
            <person name="Gellesch M."/>
            <person name="Goldberg J."/>
            <person name="Griggs A."/>
            <person name="Gujja S."/>
            <person name="Heilman E.R."/>
            <person name="Heiman D."/>
            <person name="Howarth C."/>
            <person name="Larson L."/>
            <person name="Lui A."/>
            <person name="MacDonald P.J."/>
            <person name="Mehta T."/>
            <person name="Montmayeur A."/>
            <person name="Murphy C."/>
            <person name="Neiman D."/>
            <person name="Pearson M."/>
            <person name="Priest M."/>
            <person name="Roberts A."/>
            <person name="Saif S."/>
            <person name="Shea T."/>
            <person name="Shenoy N."/>
            <person name="Sisk P."/>
            <person name="Stolte C."/>
            <person name="Sykes S."/>
            <person name="White J."/>
            <person name="Yandava C."/>
            <person name="Wortman J."/>
            <person name="Nusbaum C."/>
            <person name="Birren B."/>
        </authorList>
    </citation>
    <scope>NUCLEOTIDE SEQUENCE [LARGE SCALE GENOMIC DNA]</scope>
    <source>
        <strain evidence="2 3">WAL-19142</strain>
    </source>
</reference>
<feature type="transmembrane region" description="Helical" evidence="1">
    <location>
        <begin position="15"/>
        <end position="34"/>
    </location>
</feature>
<sequence length="38" mass="4389">MNAGEFFSKLFENPVNTVITVLTVVIIIELIKYFSNRK</sequence>
<evidence type="ECO:0000256" key="1">
    <source>
        <dbReference type="SAM" id="Phobius"/>
    </source>
</evidence>